<proteinExistence type="inferred from homology"/>
<gene>
    <name evidence="4" type="ORF">E6O75_ATG02656</name>
</gene>
<keyword evidence="5" id="KW-1185">Reference proteome</keyword>
<evidence type="ECO:0000313" key="5">
    <source>
        <dbReference type="Proteomes" id="UP000298493"/>
    </source>
</evidence>
<sequence>MVLGIHSRKHSRNVSTSTAHTTVRTVEQQELYQVFYYLKRKRGMSKEQFYDLWENVHAKKVAPWAERSAAVVSYRQIHTSGLVIPNGSSLEENNDSDSHRELVQPAKFDGIATWEVTSVVSFMEEMEDQYYKDVIVADEANLIDTEGFGGGIVARFIGKSVTVVENGKSVVGSTEKDQMRALDTLMNRKDLVDFQAAPDM</sequence>
<dbReference type="Gene3D" id="3.30.70.100">
    <property type="match status" value="1"/>
</dbReference>
<comment type="caution">
    <text evidence="4">The sequence shown here is derived from an EMBL/GenBank/DDBJ whole genome shotgun (WGS) entry which is preliminary data.</text>
</comment>
<protein>
    <recommendedName>
        <fullName evidence="3">EthD domain-containing protein</fullName>
    </recommendedName>
</protein>
<dbReference type="SUPFAM" id="SSF54909">
    <property type="entry name" value="Dimeric alpha+beta barrel"/>
    <property type="match status" value="1"/>
</dbReference>
<dbReference type="InterPro" id="IPR009799">
    <property type="entry name" value="EthD_dom"/>
</dbReference>
<dbReference type="InterPro" id="IPR011008">
    <property type="entry name" value="Dimeric_a/b-barrel"/>
</dbReference>
<dbReference type="STRING" id="86259.A0A4Z1PG40"/>
<feature type="domain" description="EthD" evidence="3">
    <location>
        <begin position="41"/>
        <end position="145"/>
    </location>
</feature>
<comment type="similarity">
    <text evidence="1">Belongs to the tpcK family.</text>
</comment>
<reference evidence="4 5" key="1">
    <citation type="submission" date="2019-04" db="EMBL/GenBank/DDBJ databases">
        <title>High contiguity whole genome sequence and gene annotation resource for two Venturia nashicola isolates.</title>
        <authorList>
            <person name="Prokchorchik M."/>
            <person name="Won K."/>
            <person name="Lee Y."/>
            <person name="Choi E.D."/>
            <person name="Segonzac C."/>
            <person name="Sohn K.H."/>
        </authorList>
    </citation>
    <scope>NUCLEOTIDE SEQUENCE [LARGE SCALE GENOMIC DNA]</scope>
    <source>
        <strain evidence="4 5">PRI2</strain>
    </source>
</reference>
<feature type="compositionally biased region" description="Basic residues" evidence="2">
    <location>
        <begin position="1"/>
        <end position="12"/>
    </location>
</feature>
<dbReference type="EMBL" id="SNSC02000005">
    <property type="protein sequence ID" value="TID24291.1"/>
    <property type="molecule type" value="Genomic_DNA"/>
</dbReference>
<evidence type="ECO:0000259" key="3">
    <source>
        <dbReference type="Pfam" id="PF07110"/>
    </source>
</evidence>
<evidence type="ECO:0000256" key="2">
    <source>
        <dbReference type="SAM" id="MobiDB-lite"/>
    </source>
</evidence>
<feature type="region of interest" description="Disordered" evidence="2">
    <location>
        <begin position="1"/>
        <end position="20"/>
    </location>
</feature>
<organism evidence="4 5">
    <name type="scientific">Venturia nashicola</name>
    <dbReference type="NCBI Taxonomy" id="86259"/>
    <lineage>
        <taxon>Eukaryota</taxon>
        <taxon>Fungi</taxon>
        <taxon>Dikarya</taxon>
        <taxon>Ascomycota</taxon>
        <taxon>Pezizomycotina</taxon>
        <taxon>Dothideomycetes</taxon>
        <taxon>Pleosporomycetidae</taxon>
        <taxon>Venturiales</taxon>
        <taxon>Venturiaceae</taxon>
        <taxon>Venturia</taxon>
    </lineage>
</organism>
<dbReference type="GO" id="GO:0016491">
    <property type="term" value="F:oxidoreductase activity"/>
    <property type="evidence" value="ECO:0007669"/>
    <property type="project" value="InterPro"/>
</dbReference>
<dbReference type="Proteomes" id="UP000298493">
    <property type="component" value="Unassembled WGS sequence"/>
</dbReference>
<name>A0A4Z1PG40_9PEZI</name>
<dbReference type="AlphaFoldDB" id="A0A4Z1PG40"/>
<accession>A0A4Z1PG40</accession>
<evidence type="ECO:0000256" key="1">
    <source>
        <dbReference type="ARBA" id="ARBA00005986"/>
    </source>
</evidence>
<evidence type="ECO:0000313" key="4">
    <source>
        <dbReference type="EMBL" id="TID24291.1"/>
    </source>
</evidence>
<dbReference type="Pfam" id="PF07110">
    <property type="entry name" value="EthD"/>
    <property type="match status" value="1"/>
</dbReference>